<reference evidence="12 15" key="2">
    <citation type="submission" date="2018-03" db="EMBL/GenBank/DDBJ databases">
        <title>The uncultured portion of the human microbiome is neutrally assembled.</title>
        <authorList>
            <person name="Jeraldo P."/>
            <person name="Boardman L."/>
            <person name="White B.A."/>
            <person name="Nelson H."/>
            <person name="Goldenfeld N."/>
            <person name="Chia N."/>
        </authorList>
    </citation>
    <scope>NUCLEOTIDE SEQUENCE [LARGE SCALE GENOMIC DNA]</scope>
    <source>
        <strain evidence="12">CIM:MAG 903</strain>
    </source>
</reference>
<dbReference type="EMBL" id="FOOE01000030">
    <property type="protein sequence ID" value="SFG16498.1"/>
    <property type="molecule type" value="Genomic_DNA"/>
</dbReference>
<evidence type="ECO:0000256" key="4">
    <source>
        <dbReference type="ARBA" id="ARBA00022475"/>
    </source>
</evidence>
<evidence type="ECO:0000256" key="3">
    <source>
        <dbReference type="ARBA" id="ARBA00022448"/>
    </source>
</evidence>
<dbReference type="GO" id="GO:0042626">
    <property type="term" value="F:ATPase-coupled transmembrane transporter activity"/>
    <property type="evidence" value="ECO:0007669"/>
    <property type="project" value="TreeGrafter"/>
</dbReference>
<evidence type="ECO:0000256" key="9">
    <source>
        <dbReference type="ARBA" id="ARBA00023136"/>
    </source>
</evidence>
<dbReference type="PROSITE" id="PS50893">
    <property type="entry name" value="ABC_TRANSPORTER_2"/>
    <property type="match status" value="2"/>
</dbReference>
<comment type="similarity">
    <text evidence="2">Belongs to the ABC transporter superfamily.</text>
</comment>
<dbReference type="SUPFAM" id="SSF52540">
    <property type="entry name" value="P-loop containing nucleoside triphosphate hydrolases"/>
    <property type="match status" value="2"/>
</dbReference>
<dbReference type="Pfam" id="PF00005">
    <property type="entry name" value="ABC_tran"/>
    <property type="match status" value="2"/>
</dbReference>
<keyword evidence="4" id="KW-1003">Cell membrane</keyword>
<dbReference type="PANTHER" id="PTHR43553:SF23">
    <property type="entry name" value="ABC TRANSPORTER ATP-BINDING COMPONENT"/>
    <property type="match status" value="1"/>
</dbReference>
<evidence type="ECO:0000313" key="15">
    <source>
        <dbReference type="Proteomes" id="UP000246114"/>
    </source>
</evidence>
<gene>
    <name evidence="12" type="ORF">DBY38_00825</name>
    <name evidence="13" type="ORF">SAMN04487885_13021</name>
</gene>
<dbReference type="InterPro" id="IPR003593">
    <property type="entry name" value="AAA+_ATPase"/>
</dbReference>
<reference evidence="13 14" key="1">
    <citation type="submission" date="2016-10" db="EMBL/GenBank/DDBJ databases">
        <authorList>
            <person name="de Groot N.N."/>
        </authorList>
    </citation>
    <scope>NUCLEOTIDE SEQUENCE [LARGE SCALE GENOMIC DNA]</scope>
    <source>
        <strain evidence="13 14">NLAE-zl-G419</strain>
    </source>
</reference>
<evidence type="ECO:0000256" key="1">
    <source>
        <dbReference type="ARBA" id="ARBA00004202"/>
    </source>
</evidence>
<evidence type="ECO:0000256" key="2">
    <source>
        <dbReference type="ARBA" id="ARBA00005417"/>
    </source>
</evidence>
<evidence type="ECO:0000256" key="8">
    <source>
        <dbReference type="ARBA" id="ARBA00022967"/>
    </source>
</evidence>
<comment type="subcellular location">
    <subcellularLocation>
        <location evidence="1">Cell membrane</location>
        <topology evidence="1">Peripheral membrane protein</topology>
    </subcellularLocation>
</comment>
<evidence type="ECO:0000256" key="5">
    <source>
        <dbReference type="ARBA" id="ARBA00022737"/>
    </source>
</evidence>
<dbReference type="GO" id="GO:0005524">
    <property type="term" value="F:ATP binding"/>
    <property type="evidence" value="ECO:0007669"/>
    <property type="project" value="UniProtKB-KW"/>
</dbReference>
<keyword evidence="3" id="KW-0813">Transport</keyword>
<feature type="domain" description="ABC transporter" evidence="11">
    <location>
        <begin position="303"/>
        <end position="538"/>
    </location>
</feature>
<dbReference type="NCBIfam" id="NF010167">
    <property type="entry name" value="PRK13648.1"/>
    <property type="match status" value="2"/>
</dbReference>
<dbReference type="PROSITE" id="PS00211">
    <property type="entry name" value="ABC_TRANSPORTER_1"/>
    <property type="match status" value="2"/>
</dbReference>
<keyword evidence="6" id="KW-0547">Nucleotide-binding</keyword>
<keyword evidence="5" id="KW-0677">Repeat</keyword>
<sequence length="562" mass="63760">METIEFRNLSFRYPNCENDALKKINLKIDTSDFIVVSGKSGCGKSTLLRHLKKNLTPYGEFQGGVYYNGIEISDLDDRVNASEIGFVQQNPDNQIVTDKVWHELAFGLESLGYNSKIIRRRVAEMASFFGIQTWFRKDVYELSGGQKQLLNLASIMAMQPKVIVLDEPTSQLDPIASTDFLETIKKINRELGITIIISEHRLEEVFPMANKVIVMDNGEVSAYDTPYKIGEFLSKGNKRHPMFSALPAPMKIYAEIKPEGTCPITVREGRLWLNNVLKAGIKIDTLKDWKHENEYQKDKDIAIELSEVWFRYDRNSQDVAKDLSLKVNKGELFCLVGGNGVGKSTALKIIMGINKPYRGKVFINNKELNKYSKKDLFNANIGVVPQNPQSLFTEIKVEEELYEALIYSNIKEEEKLKKIDDILNLLQLGHLRKSHPYDLSGGEQQRLALGKILLTKPKILLLDEPTKGLDPFFKSILSDILCKLKEKGVTILMVTHDIEFCAEHGDTCAMFFDGGIVTQDTSRAFFGGNNFYTTSANRMSRHVFKNAITYKDVVDLCDKNMM</sequence>
<dbReference type="InterPro" id="IPR017871">
    <property type="entry name" value="ABC_transporter-like_CS"/>
</dbReference>
<accession>A0A1I2PKA1</accession>
<proteinExistence type="inferred from homology"/>
<comment type="function">
    <text evidence="10">Probably part of an ABC transporter complex. Responsible for energy coupling to the transport system.</text>
</comment>
<dbReference type="Proteomes" id="UP000182135">
    <property type="component" value="Unassembled WGS sequence"/>
</dbReference>
<evidence type="ECO:0000313" key="13">
    <source>
        <dbReference type="EMBL" id="SFG16498.1"/>
    </source>
</evidence>
<dbReference type="EMBL" id="QAMZ01000004">
    <property type="protein sequence ID" value="PWL55694.1"/>
    <property type="molecule type" value="Genomic_DNA"/>
</dbReference>
<keyword evidence="7 13" id="KW-0067">ATP-binding</keyword>
<dbReference type="OrthoDB" id="501320at2"/>
<evidence type="ECO:0000259" key="11">
    <source>
        <dbReference type="PROSITE" id="PS50893"/>
    </source>
</evidence>
<dbReference type="CDD" id="cd03225">
    <property type="entry name" value="ABC_cobalt_CbiO_domain1"/>
    <property type="match status" value="2"/>
</dbReference>
<protein>
    <submittedName>
        <fullName evidence="12">Cobalt ABC transporter ATP-binding protein</fullName>
    </submittedName>
    <submittedName>
        <fullName evidence="13">Energy-coupling factor transport system ATP-binding protein</fullName>
    </submittedName>
</protein>
<dbReference type="GO" id="GO:0043190">
    <property type="term" value="C:ATP-binding cassette (ABC) transporter complex"/>
    <property type="evidence" value="ECO:0007669"/>
    <property type="project" value="TreeGrafter"/>
</dbReference>
<dbReference type="PANTHER" id="PTHR43553">
    <property type="entry name" value="HEAVY METAL TRANSPORTER"/>
    <property type="match status" value="1"/>
</dbReference>
<dbReference type="SMART" id="SM00382">
    <property type="entry name" value="AAA"/>
    <property type="match status" value="2"/>
</dbReference>
<evidence type="ECO:0000313" key="14">
    <source>
        <dbReference type="Proteomes" id="UP000182135"/>
    </source>
</evidence>
<evidence type="ECO:0000313" key="12">
    <source>
        <dbReference type="EMBL" id="PWL55694.1"/>
    </source>
</evidence>
<keyword evidence="14" id="KW-1185">Reference proteome</keyword>
<evidence type="ECO:0000256" key="7">
    <source>
        <dbReference type="ARBA" id="ARBA00022840"/>
    </source>
</evidence>
<feature type="domain" description="ABC transporter" evidence="11">
    <location>
        <begin position="4"/>
        <end position="242"/>
    </location>
</feature>
<dbReference type="InterPro" id="IPR050095">
    <property type="entry name" value="ECF_ABC_transporter_ATP-bd"/>
</dbReference>
<dbReference type="GeneID" id="90545970"/>
<keyword evidence="8" id="KW-1278">Translocase</keyword>
<evidence type="ECO:0000256" key="6">
    <source>
        <dbReference type="ARBA" id="ARBA00022741"/>
    </source>
</evidence>
<name>A0A1I2PKA1_9CLOT</name>
<dbReference type="Proteomes" id="UP000246114">
    <property type="component" value="Unassembled WGS sequence"/>
</dbReference>
<dbReference type="InterPro" id="IPR015856">
    <property type="entry name" value="ABC_transpr_CbiO/EcfA_su"/>
</dbReference>
<dbReference type="eggNOG" id="COG1129">
    <property type="taxonomic scope" value="Bacteria"/>
</dbReference>
<dbReference type="AlphaFoldDB" id="A0A1I2PKA1"/>
<dbReference type="GO" id="GO:0016887">
    <property type="term" value="F:ATP hydrolysis activity"/>
    <property type="evidence" value="ECO:0007669"/>
    <property type="project" value="InterPro"/>
</dbReference>
<dbReference type="Gene3D" id="3.40.50.300">
    <property type="entry name" value="P-loop containing nucleotide triphosphate hydrolases"/>
    <property type="match status" value="2"/>
</dbReference>
<organism evidence="13 14">
    <name type="scientific">Clostridium cadaveris</name>
    <dbReference type="NCBI Taxonomy" id="1529"/>
    <lineage>
        <taxon>Bacteria</taxon>
        <taxon>Bacillati</taxon>
        <taxon>Bacillota</taxon>
        <taxon>Clostridia</taxon>
        <taxon>Eubacteriales</taxon>
        <taxon>Clostridiaceae</taxon>
        <taxon>Clostridium</taxon>
    </lineage>
</organism>
<dbReference type="InterPro" id="IPR027417">
    <property type="entry name" value="P-loop_NTPase"/>
</dbReference>
<keyword evidence="9" id="KW-0472">Membrane</keyword>
<dbReference type="RefSeq" id="WP_074846423.1">
    <property type="nucleotide sequence ID" value="NZ_BAAACD010000002.1"/>
</dbReference>
<evidence type="ECO:0000256" key="10">
    <source>
        <dbReference type="ARBA" id="ARBA00025157"/>
    </source>
</evidence>
<dbReference type="STRING" id="1529.SAMN04487885_13021"/>
<dbReference type="InterPro" id="IPR003439">
    <property type="entry name" value="ABC_transporter-like_ATP-bd"/>
</dbReference>